<evidence type="ECO:0000259" key="1">
    <source>
        <dbReference type="Pfam" id="PF08241"/>
    </source>
</evidence>
<dbReference type="EMBL" id="JAMPKK010000030">
    <property type="protein sequence ID" value="MEP0865673.1"/>
    <property type="molecule type" value="Genomic_DNA"/>
</dbReference>
<dbReference type="Pfam" id="PF08241">
    <property type="entry name" value="Methyltransf_11"/>
    <property type="match status" value="1"/>
</dbReference>
<dbReference type="PANTHER" id="PTHR43591:SF24">
    <property type="entry name" value="2-METHOXY-6-POLYPRENYL-1,4-BENZOQUINOL METHYLASE, MITOCHONDRIAL"/>
    <property type="match status" value="1"/>
</dbReference>
<proteinExistence type="predicted"/>
<dbReference type="Gene3D" id="3.40.50.150">
    <property type="entry name" value="Vaccinia Virus protein VP39"/>
    <property type="match status" value="1"/>
</dbReference>
<dbReference type="PANTHER" id="PTHR43591">
    <property type="entry name" value="METHYLTRANSFERASE"/>
    <property type="match status" value="1"/>
</dbReference>
<gene>
    <name evidence="2" type="ORF">NDI37_14480</name>
</gene>
<dbReference type="CDD" id="cd02440">
    <property type="entry name" value="AdoMet_MTases"/>
    <property type="match status" value="1"/>
</dbReference>
<accession>A0ABV0JQK6</accession>
<evidence type="ECO:0000313" key="3">
    <source>
        <dbReference type="Proteomes" id="UP001442494"/>
    </source>
</evidence>
<comment type="caution">
    <text evidence="2">The sequence shown here is derived from an EMBL/GenBank/DDBJ whole genome shotgun (WGS) entry which is preliminary data.</text>
</comment>
<keyword evidence="2" id="KW-0489">Methyltransferase</keyword>
<dbReference type="SUPFAM" id="SSF53335">
    <property type="entry name" value="S-adenosyl-L-methionine-dependent methyltransferases"/>
    <property type="match status" value="1"/>
</dbReference>
<feature type="domain" description="Methyltransferase type 11" evidence="1">
    <location>
        <begin position="49"/>
        <end position="139"/>
    </location>
</feature>
<dbReference type="RefSeq" id="WP_190419327.1">
    <property type="nucleotide sequence ID" value="NZ_JAMPKK010000030.1"/>
</dbReference>
<keyword evidence="3" id="KW-1185">Reference proteome</keyword>
<dbReference type="GO" id="GO:0032259">
    <property type="term" value="P:methylation"/>
    <property type="evidence" value="ECO:0007669"/>
    <property type="project" value="UniProtKB-KW"/>
</dbReference>
<keyword evidence="2" id="KW-0808">Transferase</keyword>
<name>A0ABV0JQK6_9CYAN</name>
<dbReference type="Proteomes" id="UP001442494">
    <property type="component" value="Unassembled WGS sequence"/>
</dbReference>
<protein>
    <submittedName>
        <fullName evidence="2">Class I SAM-dependent methyltransferase</fullName>
    </submittedName>
</protein>
<reference evidence="2 3" key="1">
    <citation type="submission" date="2022-04" db="EMBL/GenBank/DDBJ databases">
        <title>Positive selection, recombination, and allopatry shape intraspecific diversity of widespread and dominant cyanobacteria.</title>
        <authorList>
            <person name="Wei J."/>
            <person name="Shu W."/>
            <person name="Hu C."/>
        </authorList>
    </citation>
    <scope>NUCLEOTIDE SEQUENCE [LARGE SCALE GENOMIC DNA]</scope>
    <source>
        <strain evidence="2 3">GB2-A5</strain>
    </source>
</reference>
<dbReference type="InterPro" id="IPR013216">
    <property type="entry name" value="Methyltransf_11"/>
</dbReference>
<dbReference type="InterPro" id="IPR029063">
    <property type="entry name" value="SAM-dependent_MTases_sf"/>
</dbReference>
<evidence type="ECO:0000313" key="2">
    <source>
        <dbReference type="EMBL" id="MEP0865673.1"/>
    </source>
</evidence>
<sequence length="238" mass="26884">MDAQELQRQYYQNIASDYEKIHFQEEDEHLIACKFISSFCSELEVTSVLDTGCGTGRNVVYLKSYFPQAKVMGNDVSADLLQVATDKHCIPPEDLVCCSSYKLPFADNSFDIVTEFAMLHHVAEPDCVVAEMLRVARKGIFISDSNRFGQGSLLSRLLKLILYKTGLWWLFRWVANGGKRWNYSEGDGVYYSYSVFDNLRQVETACSNVFAIPTRASYGSAVSPLLFAPQILLCGFKQ</sequence>
<organism evidence="2 3">
    <name type="scientific">Funiculus sociatus GB2-A5</name>
    <dbReference type="NCBI Taxonomy" id="2933946"/>
    <lineage>
        <taxon>Bacteria</taxon>
        <taxon>Bacillati</taxon>
        <taxon>Cyanobacteriota</taxon>
        <taxon>Cyanophyceae</taxon>
        <taxon>Coleofasciculales</taxon>
        <taxon>Coleofasciculaceae</taxon>
        <taxon>Funiculus</taxon>
    </lineage>
</organism>
<dbReference type="GO" id="GO:0008168">
    <property type="term" value="F:methyltransferase activity"/>
    <property type="evidence" value="ECO:0007669"/>
    <property type="project" value="UniProtKB-KW"/>
</dbReference>